<proteinExistence type="inferred from homology"/>
<feature type="compositionally biased region" description="Low complexity" evidence="4">
    <location>
        <begin position="4319"/>
        <end position="4339"/>
    </location>
</feature>
<feature type="compositionally biased region" description="Acidic residues" evidence="4">
    <location>
        <begin position="1793"/>
        <end position="1803"/>
    </location>
</feature>
<feature type="region of interest" description="Disordered" evidence="4">
    <location>
        <begin position="4021"/>
        <end position="4078"/>
    </location>
</feature>
<feature type="compositionally biased region" description="Basic and acidic residues" evidence="4">
    <location>
        <begin position="1706"/>
        <end position="1736"/>
    </location>
</feature>
<feature type="compositionally biased region" description="Basic and acidic residues" evidence="4">
    <location>
        <begin position="1421"/>
        <end position="1447"/>
    </location>
</feature>
<feature type="compositionally biased region" description="Basic and acidic residues" evidence="4">
    <location>
        <begin position="2579"/>
        <end position="2588"/>
    </location>
</feature>
<feature type="compositionally biased region" description="Basic and acidic residues" evidence="4">
    <location>
        <begin position="1243"/>
        <end position="1252"/>
    </location>
</feature>
<feature type="compositionally biased region" description="Low complexity" evidence="4">
    <location>
        <begin position="469"/>
        <end position="479"/>
    </location>
</feature>
<feature type="region of interest" description="Disordered" evidence="4">
    <location>
        <begin position="545"/>
        <end position="640"/>
    </location>
</feature>
<feature type="compositionally biased region" description="Polar residues" evidence="4">
    <location>
        <begin position="779"/>
        <end position="791"/>
    </location>
</feature>
<feature type="compositionally biased region" description="Polar residues" evidence="4">
    <location>
        <begin position="130"/>
        <end position="141"/>
    </location>
</feature>
<dbReference type="FunFam" id="1.10.418.10:FF:000009">
    <property type="entry name" value="smoothelin isoform X2"/>
    <property type="match status" value="1"/>
</dbReference>
<dbReference type="Pfam" id="PF00307">
    <property type="entry name" value="CH"/>
    <property type="match status" value="1"/>
</dbReference>
<feature type="compositionally biased region" description="Low complexity" evidence="4">
    <location>
        <begin position="3662"/>
        <end position="3671"/>
    </location>
</feature>
<keyword evidence="2" id="KW-0175">Coiled coil</keyword>
<feature type="compositionally biased region" description="Polar residues" evidence="4">
    <location>
        <begin position="1028"/>
        <end position="1038"/>
    </location>
</feature>
<feature type="compositionally biased region" description="Low complexity" evidence="4">
    <location>
        <begin position="417"/>
        <end position="433"/>
    </location>
</feature>
<feature type="compositionally biased region" description="Basic and acidic residues" evidence="4">
    <location>
        <begin position="1612"/>
        <end position="1631"/>
    </location>
</feature>
<feature type="region of interest" description="Disordered" evidence="4">
    <location>
        <begin position="4406"/>
        <end position="4430"/>
    </location>
</feature>
<dbReference type="SUPFAM" id="SSF47576">
    <property type="entry name" value="Calponin-homology domain, CH-domain"/>
    <property type="match status" value="1"/>
</dbReference>
<feature type="compositionally biased region" description="Low complexity" evidence="4">
    <location>
        <begin position="2724"/>
        <end position="2733"/>
    </location>
</feature>
<feature type="compositionally biased region" description="Low complexity" evidence="4">
    <location>
        <begin position="731"/>
        <end position="746"/>
    </location>
</feature>
<feature type="compositionally biased region" description="Basic and acidic residues" evidence="4">
    <location>
        <begin position="2336"/>
        <end position="2375"/>
    </location>
</feature>
<feature type="compositionally biased region" description="Low complexity" evidence="4">
    <location>
        <begin position="845"/>
        <end position="856"/>
    </location>
</feature>
<feature type="compositionally biased region" description="Basic and acidic residues" evidence="4">
    <location>
        <begin position="3415"/>
        <end position="3425"/>
    </location>
</feature>
<feature type="compositionally biased region" description="Acidic residues" evidence="4">
    <location>
        <begin position="2080"/>
        <end position="2091"/>
    </location>
</feature>
<feature type="compositionally biased region" description="Basic and acidic residues" evidence="4">
    <location>
        <begin position="1646"/>
        <end position="1662"/>
    </location>
</feature>
<feature type="compositionally biased region" description="Basic and acidic residues" evidence="4">
    <location>
        <begin position="2262"/>
        <end position="2271"/>
    </location>
</feature>
<feature type="compositionally biased region" description="Basic and acidic residues" evidence="4">
    <location>
        <begin position="769"/>
        <end position="778"/>
    </location>
</feature>
<feature type="compositionally biased region" description="Low complexity" evidence="4">
    <location>
        <begin position="3294"/>
        <end position="3308"/>
    </location>
</feature>
<feature type="region of interest" description="Disordered" evidence="4">
    <location>
        <begin position="50"/>
        <end position="74"/>
    </location>
</feature>
<feature type="compositionally biased region" description="Low complexity" evidence="4">
    <location>
        <begin position="1634"/>
        <end position="1645"/>
    </location>
</feature>
<feature type="region of interest" description="Disordered" evidence="4">
    <location>
        <begin position="3584"/>
        <end position="3673"/>
    </location>
</feature>
<feature type="compositionally biased region" description="Basic and acidic residues" evidence="4">
    <location>
        <begin position="2114"/>
        <end position="2153"/>
    </location>
</feature>
<feature type="compositionally biased region" description="Acidic residues" evidence="4">
    <location>
        <begin position="1904"/>
        <end position="1914"/>
    </location>
</feature>
<feature type="compositionally biased region" description="Polar residues" evidence="4">
    <location>
        <begin position="3061"/>
        <end position="3072"/>
    </location>
</feature>
<dbReference type="EMBL" id="JARPUR010000006">
    <property type="protein sequence ID" value="KAK4874661.1"/>
    <property type="molecule type" value="Genomic_DNA"/>
</dbReference>
<reference evidence="7" key="1">
    <citation type="submission" date="2023-01" db="EMBL/GenBank/DDBJ databases">
        <title>Key to firefly adult light organ development and bioluminescence: homeobox transcription factors regulate luciferase expression and transportation to peroxisome.</title>
        <authorList>
            <person name="Fu X."/>
        </authorList>
    </citation>
    <scope>NUCLEOTIDE SEQUENCE [LARGE SCALE GENOMIC DNA]</scope>
</reference>
<feature type="compositionally biased region" description="Basic and acidic residues" evidence="4">
    <location>
        <begin position="3073"/>
        <end position="3090"/>
    </location>
</feature>
<feature type="region of interest" description="Disordered" evidence="4">
    <location>
        <begin position="463"/>
        <end position="487"/>
    </location>
</feature>
<evidence type="ECO:0000256" key="4">
    <source>
        <dbReference type="SAM" id="MobiDB-lite"/>
    </source>
</evidence>
<feature type="compositionally biased region" description="Acidic residues" evidence="4">
    <location>
        <begin position="2376"/>
        <end position="2387"/>
    </location>
</feature>
<feature type="compositionally biased region" description="Basic and acidic residues" evidence="4">
    <location>
        <begin position="1982"/>
        <end position="2007"/>
    </location>
</feature>
<dbReference type="SMART" id="SM00033">
    <property type="entry name" value="CH"/>
    <property type="match status" value="1"/>
</dbReference>
<feature type="compositionally biased region" description="Basic and acidic residues" evidence="4">
    <location>
        <begin position="3738"/>
        <end position="3750"/>
    </location>
</feature>
<feature type="compositionally biased region" description="Polar residues" evidence="4">
    <location>
        <begin position="251"/>
        <end position="261"/>
    </location>
</feature>
<feature type="compositionally biased region" description="Basic and acidic residues" evidence="4">
    <location>
        <begin position="1379"/>
        <end position="1402"/>
    </location>
</feature>
<feature type="compositionally biased region" description="Basic and acidic residues" evidence="4">
    <location>
        <begin position="2767"/>
        <end position="2810"/>
    </location>
</feature>
<feature type="compositionally biased region" description="Basic and acidic residues" evidence="4">
    <location>
        <begin position="1315"/>
        <end position="1341"/>
    </location>
</feature>
<feature type="compositionally biased region" description="Basic and acidic residues" evidence="4">
    <location>
        <begin position="3768"/>
        <end position="3793"/>
    </location>
</feature>
<feature type="compositionally biased region" description="Basic and acidic residues" evidence="4">
    <location>
        <begin position="932"/>
        <end position="973"/>
    </location>
</feature>
<feature type="compositionally biased region" description="Acidic residues" evidence="4">
    <location>
        <begin position="2477"/>
        <end position="2487"/>
    </location>
</feature>
<dbReference type="InterPro" id="IPR022189">
    <property type="entry name" value="SMTN"/>
</dbReference>
<feature type="compositionally biased region" description="Low complexity" evidence="4">
    <location>
        <begin position="51"/>
        <end position="62"/>
    </location>
</feature>
<feature type="compositionally biased region" description="Basic and acidic residues" evidence="4">
    <location>
        <begin position="1764"/>
        <end position="1792"/>
    </location>
</feature>
<feature type="compositionally biased region" description="Basic and acidic residues" evidence="4">
    <location>
        <begin position="3986"/>
        <end position="4003"/>
    </location>
</feature>
<feature type="compositionally biased region" description="Acidic residues" evidence="4">
    <location>
        <begin position="2154"/>
        <end position="2165"/>
    </location>
</feature>
<feature type="region of interest" description="Disordered" evidence="4">
    <location>
        <begin position="3394"/>
        <end position="3438"/>
    </location>
</feature>
<evidence type="ECO:0000313" key="7">
    <source>
        <dbReference type="Proteomes" id="UP001353858"/>
    </source>
</evidence>
<feature type="compositionally biased region" description="Basic and acidic residues" evidence="4">
    <location>
        <begin position="1116"/>
        <end position="1155"/>
    </location>
</feature>
<dbReference type="Gene3D" id="1.10.418.10">
    <property type="entry name" value="Calponin-like domain"/>
    <property type="match status" value="1"/>
</dbReference>
<feature type="compositionally biased region" description="Basic and acidic residues" evidence="4">
    <location>
        <begin position="2188"/>
        <end position="2227"/>
    </location>
</feature>
<feature type="region of interest" description="Disordered" evidence="4">
    <location>
        <begin position="417"/>
        <end position="443"/>
    </location>
</feature>
<feature type="compositionally biased region" description="Basic and acidic residues" evidence="4">
    <location>
        <begin position="1675"/>
        <end position="1692"/>
    </location>
</feature>
<feature type="compositionally biased region" description="Basic and acidic residues" evidence="4">
    <location>
        <begin position="887"/>
        <end position="903"/>
    </location>
</feature>
<feature type="compositionally biased region" description="Basic and acidic residues" evidence="4">
    <location>
        <begin position="1259"/>
        <end position="1296"/>
    </location>
</feature>
<name>A0AAN7P3M1_9COLE</name>
<feature type="region of interest" description="Disordered" evidence="4">
    <location>
        <begin position="3805"/>
        <end position="3857"/>
    </location>
</feature>
<feature type="compositionally biased region" description="Basic and acidic residues" evidence="4">
    <location>
        <begin position="1485"/>
        <end position="1509"/>
    </location>
</feature>
<dbReference type="InterPro" id="IPR036872">
    <property type="entry name" value="CH_dom_sf"/>
</dbReference>
<protein>
    <recommendedName>
        <fullName evidence="5">Calponin-homology (CH) domain-containing protein</fullName>
    </recommendedName>
</protein>
<feature type="region of interest" description="Disordered" evidence="4">
    <location>
        <begin position="4155"/>
        <end position="4264"/>
    </location>
</feature>
<feature type="compositionally biased region" description="Basic and acidic residues" evidence="4">
    <location>
        <begin position="2908"/>
        <end position="2971"/>
    </location>
</feature>
<keyword evidence="7" id="KW-1185">Reference proteome</keyword>
<feature type="compositionally biased region" description="Basic and acidic residues" evidence="4">
    <location>
        <begin position="2846"/>
        <end position="2864"/>
    </location>
</feature>
<feature type="compositionally biased region" description="Basic and acidic residues" evidence="4">
    <location>
        <begin position="2978"/>
        <end position="3019"/>
    </location>
</feature>
<feature type="compositionally biased region" description="Acidic residues" evidence="4">
    <location>
        <begin position="2551"/>
        <end position="2562"/>
    </location>
</feature>
<feature type="compositionally biased region" description="Basic and acidic residues" evidence="4">
    <location>
        <begin position="1881"/>
        <end position="1890"/>
    </location>
</feature>
<dbReference type="CDD" id="cd21200">
    <property type="entry name" value="CH_SMTN-like"/>
    <property type="match status" value="1"/>
</dbReference>
<organism evidence="6 7">
    <name type="scientific">Aquatica leii</name>
    <dbReference type="NCBI Taxonomy" id="1421715"/>
    <lineage>
        <taxon>Eukaryota</taxon>
        <taxon>Metazoa</taxon>
        <taxon>Ecdysozoa</taxon>
        <taxon>Arthropoda</taxon>
        <taxon>Hexapoda</taxon>
        <taxon>Insecta</taxon>
        <taxon>Pterygota</taxon>
        <taxon>Neoptera</taxon>
        <taxon>Endopterygota</taxon>
        <taxon>Coleoptera</taxon>
        <taxon>Polyphaga</taxon>
        <taxon>Elateriformia</taxon>
        <taxon>Elateroidea</taxon>
        <taxon>Lampyridae</taxon>
        <taxon>Luciolinae</taxon>
        <taxon>Aquatica</taxon>
    </lineage>
</organism>
<feature type="compositionally biased region" description="Basic and acidic residues" evidence="4">
    <location>
        <begin position="1939"/>
        <end position="1956"/>
    </location>
</feature>
<feature type="region of interest" description="Disordered" evidence="4">
    <location>
        <begin position="2402"/>
        <end position="2430"/>
    </location>
</feature>
<feature type="compositionally biased region" description="Basic and acidic residues" evidence="4">
    <location>
        <begin position="3947"/>
        <end position="3960"/>
    </location>
</feature>
<feature type="region of interest" description="Disordered" evidence="4">
    <location>
        <begin position="2829"/>
        <end position="3368"/>
    </location>
</feature>
<feature type="region of interest" description="Disordered" evidence="4">
    <location>
        <begin position="3692"/>
        <end position="3714"/>
    </location>
</feature>
<feature type="compositionally biased region" description="Acidic residues" evidence="4">
    <location>
        <begin position="2302"/>
        <end position="2313"/>
    </location>
</feature>
<feature type="compositionally biased region" description="Basic and acidic residues" evidence="4">
    <location>
        <begin position="3486"/>
        <end position="3497"/>
    </location>
</feature>
<feature type="compositionally biased region" description="Basic and acidic residues" evidence="4">
    <location>
        <begin position="1856"/>
        <end position="1873"/>
    </location>
</feature>
<feature type="compositionally biased region" description="Basic and acidic residues" evidence="4">
    <location>
        <begin position="2511"/>
        <end position="2543"/>
    </location>
</feature>
<feature type="compositionally biased region" description="Low complexity" evidence="4">
    <location>
        <begin position="193"/>
        <end position="209"/>
    </location>
</feature>
<keyword evidence="1" id="KW-0597">Phosphoprotein</keyword>
<feature type="compositionally biased region" description="Low complexity" evidence="4">
    <location>
        <begin position="814"/>
        <end position="823"/>
    </location>
</feature>
<feature type="compositionally biased region" description="Basic and acidic residues" evidence="4">
    <location>
        <begin position="4406"/>
        <end position="4423"/>
    </location>
</feature>
<sequence length="4598" mass="526576">MSAETSGDVCHIKDEDVLRKMWQDTEDFGRKKEIRSHMYKLREERLRNFYSDSTENTSTHHNTSIKDGNRPNHAQSLLDHSFLSMKSKEIRDSESPTKDMHQFRLSSDKNANRGWEVVSKNEVSDDGKTHTLSKVATTSGSEKIDKGVANYSAKCEQKASVYEDGDANNFTKSSTAASKSFLQQDAKGGDDNSSYQTHSTSSSLSSKTVTQHRSGSDIKPVPNKDDSSVIVRKTYTTDVPADLKRNPNYIDGNTTVTTETRTLPDGSKVTTTRYETKGISSKIDQHKFHTEQKSKTTYDERQHYQTVKESDNTKNIITQNSKNIPKTDNAISSTVHLQKDYVTRDTNNKNETIRIQKQDERSTRQENRDDFYVTQTIRENEYMPRDHKPTAAKTTSKKDDDQVVSTVRTTKIVREGGYTPYEPEPESTPTTRRTTVKDTDDGSTINTIRTTKIVRENEYIPHEQQPMPNTDNTTRTTTVKKNDDGSTVTTVRTTKIVNVDGYTPQEQQPEFVPNTDNATKTTTVKKNDDGSIITTVRTTKIVREDGYTPLERQPEPTVTKTTSKNVDDSVTTVKTTKIVREDGYSPYEKQPEPRNEKPDCVTSNRRPGDYKPVQSTPGEFTPTLSTPGNQTPVNSKLHEPIRPQEIIITLSTKPVDQPTTNDNQIIRTTYTTEPKSPVKPTTEKITSVTTHTTYKTDYTTKRISVDISPTHDAFARSLRASPDRDQKRGSTRSLKSSTSSLRTSVSPDKKHPDHRDKTSPTKWPSTTKARPDSRESSPTKKSPNQEINTDTITRRRKTDHHTTERKTTHKPHSRSPSPTTSTSDIEYIRKSDIVTDLDDDKTTTTITRTKKPVGTTQRPDTLTFNNKQPSKQSPSPTSKKPTSPNKTPEKPFKRRDTYEERCRQILGISEQTTDVRKTTERTNSRKTLTEPTPRRSPDEKKENTSPKDRKLDTKSPERKSPEKRIPMTDDSKPKGRKPNQSPERPNKVPHDQYYVTKQVIDTKTTTTKTNKSFPNKPQEETFDKRQPVSPSKSRTPTEQEPDDLNVCNRPDGKNKPYSSRPTSKSPDRPYTVNKETDDYYVRRKITEHDVVTSKPDKPGTRRHPSPDSTTSKTPRPRHEPHPSNETPDFDRKFPRTVEDIPSDHENYRPGKRPVDDTTNGHTITTTEVTKRTDVYNVTDQLRPDRKSPDRKSPEKTDKQPKGQKPLDKSPQKTRPDSETTNKHFVTNETTIITTTDQLNRRSPVKEPVDKPSQKTQEIIPKEQKPTDKFLPKATDKYIEPKRQKPFDKVTDERYATTEDVYDETVSTKTTKSTKKIPERSPERKHPTTQDKSKPRNDRPGEEFPVSEYTDEYCERSPTPTSDRKQPRKEKPIDNTATDKYIEPKRQEPFDKRPKVTDKHYTTTEDVYDETVSTKTTKSTKKSPEKSPERKHPTTQDKSKPRNDRPGEEFPVSEYTDEYCEGSPTPTSDKKQPRKEKPIDSTATDKYIEPKRQKPFDKRPSKVTDKHYTTTEDVYDETVSTKTTKSTKKSPEKSPERKHPTTQDKSKPRNDRPGEEFPVSEYTDEYCEGSPTPSDKKHSKKEKPTDSTDDYYVKKKITEERFMVTQPPSKTPSKKEPKPVNDDKKPTKHPDVTDQTSKYYVTSTTTTDKKTVKKQLKDYRSSDDSPENTDDDETFDETKQPSHRTKPNDREPVDDTDDIYYTATSITDKKTTKVDTHVSKSPKTKEDIDRKKPKEPGFKNLKTPSNQHPDDVTEDSDEYYSTNEVTDRKTISSKTLLDKSEKTKPTSRKPHEESPDDTIDDTEEYYSRNKLVTHDTKTITSKTPKPVGKRPSDTSEPKGHKPSDDTDDADVCYVTLKETDQKTTTTRIDHDTSKPKGYKPTDNTDSKRRPVSENYKPTNRKPYEESPDDTIEGTEDFYTKNKIVIKDTKTTTTTKTPEPVGKRPSDISKPKGYKPTDDIDDTDVCYVTSKETDQKTTTTRTDYVPKDSKRRPVPDDYKPTNRKPHEESPDYTIEDTEDFYTKNKVVIKDTKITTSKTPEPVGKRPSDTPKPKGYKPTDDTDSKRRPVSEDHKPTNRKPYEDSPDDTIEDTEDFYSKNKVVIKDTKITTSKTLEPVGKRPSDTSKPKGYKPSDDTDSKRRPVSEDYKPTNRKPYEESPDDTIEDTEDFYSKNTVVIKDIKITTSKTPEPVGKRPSDNPKPKGYKPTDDTDSKRRPISEEYKPTNRKPYEDSPDDTIEDTEDYYTKNKLVIKDTKITTSKTPEPVGKRPSDTSKPKGYQPTDDTDLKRRPVSKDHKPTNRKSYEDSPDDTIEDTEDFYSKNKLVIKDTKITTSKTPEPVGKRPSDTPKPKGYKPTDDTDLKRRPVSEDNKPKNRKPYEESPDDIIEDTEDFYTKNKLVIKDIKITTSKTPEPVGKRPLETSKPKGHKPIYDTDDTNICYVTSKETDQKTTTTRTDYVSKDSKRRPVPEDHKPMNRKPYEESPDDTIEGTEDFYTKNKVVIKDTKTTTSKTPEPVGKRPSDTPKPKGYKPTDDTDSKRRPVLDDHKPTNRIPYEESPDDTIEDTEDFYTKNKLDTTSKTPEPVGKRPSDTSKPKGYQPTDDTDDSDVCYVTSQEIDQKTITTRTDKNYTNSKPQRPTPEDYKDTESPYDTIEDTDDYYTTKKTSTTKSPDRASKRPIGRKPDYDDEETYDVTDQRKTTTKTIQQTSPKHPHYKANNDMLDDSVEDYYTTNRTTTQKTTMKKTERTPVAKGPKSTQKYPSDETKPKGQRPTDVTEKRYITNKTTDIKIENAQKRPADTKPRTSRPIHETPGRYDVTENTQEHYTTTAVKTITAKTGRIPTTYDTKPKGGHKPQEPEERYVTRKTIDHRPKTNIPDTVTKRPKSYDDKPKHRRPENESPDRLYEITVDECYEIDDTRRRPIKKSPEKSPKRKDSSKSPDRSYRVNKETNESHITKTTKKVETHSKPLRQKSPDKAGDSYKPVRKIPDQTKPKTDRQYGAVEEVHVHRYSETRFGKTPKDKTKPTEKPMTTEYVNEYCSPKDKPNRVMPAVISRKPNVPDTTSRKPVQETFTATKTYLTTDKETVHRLDRTNRDSPKKPTHKIPSTETPRRKIKPEDDEDISDDDTLVRQSSREPSLSPDRSCRVPEGEDFYTLNIKVYKTDSNITQRHPKPINDTEDIDSDVDRRTKTSKSLKPKSVEPGKTKPGKPGSTIYRTEEKHYINKLTKPTNKTRTPKRDDSPERRSPVKQVQKITNTRRITNTTDSKYSTRTKPKLEETRHVVTTTIQVVPKSKPQDKKKPTTKTSPKTSKPISQPINKNKPRIPSECERATTEEESDIDEYTVDGEQIDENRPYNRQITHTISDNQVQPESPLRRPDKVITTKSIIINNDFENDQEVIVKLQRSKSSRETTPDRTYVYPASDNEDKGIPRYPDEISEPDDVYKRRKPTKLSDIPIIETEDIDTHKVEETDECLLSVNEKVNKFVNEAVKLSKTQKPDRVSSRPDTKLNVTQDVPKRPKSPKCENYPEDDDETYTSVSKKVSHFIETAEKIKSQQKPSYPAPKVKRPEFTDLDETIKTDDCLLSVSDKVNKFTVTSKTQPDYKKPVSLSKMDEPVSQPRSPIDTTECVQIDSEEDTYSRTPKHRETSPRLYSKTPTETDSTPKSNRKVEPRTILSTTSRLRSTESIRKAKEIFETIAKDQIYKPEQKPQRERTPTNEDFVPSHGVHDKITATKKTDALKSTRLVMEKVHQRHSPSKDDDIPGYMRPLNRSTRPHSPYVERTHSSTDRSRSPSVEPYRRPHDESLENIPHYMWPLDRAPHEHDHHHHDSREHSPVHREPSPHLKHPERQKTPSRKTEPDVTDKPTKFGTVLHKTDSEKVFSQRRKLTTIELENILTTHEIEEIYDIEILEILLERAVNYEQRRKIRAQIRIVKQLIIDNKLPNVLIKKLPKTDRVKEPSVEKCKPSKKIQEQTYTYSERRRSSEVKEVSEINVSRKSPDRKPESKKPETKNVFKTELKRVEPVSKKVVEEKPSWVTQRPLKKPSGDVPKSKPLSTTTKKQDSRVSPPKERKSIDAITSSYGVGPTDENGSPLFGLKALRAQTKTGTTKVQGTVIKSHYYSENGHEPVGEVSVTKYSTDPSDFEGDIVDETGGLVSVTTTKKFGAKGTPTYRAIEDKEDSGEDSHERTTQSTTITRRGSVKQMSKKFIENAVETSKNERQSSYPKAGLILRTSSFKKSTTQDSSREASPEPEVTTTTVRRTVTSSTSGERTDTFLNNQKRVSNVQDVITRMRNADDDVEEGDTVEDAEARKLLNKFIGSQVILSGMESHSSSSPVTTTVKRTTTTTSTSSKGGGKPTVITRTFTHPITQEDLDTIWDEQTLKLLLERSTDYEERRIIRGRLRDVMAEKEVCVDVTKTSEESSGRVEETIEKSKSEGPVTTTQVTRITSQQVSKKPISPFAKFRQLDKQNSRNTPPGTPRTPTGSAPLFKFTDPELSRQASTVKERLLQWCQMKTKEYENVQLDNFSSSWADGLGFCALIHHFLPDAFDYHALTPQDRKHNFTLAFRVADEKANIVPLLDVEDMIATRKPDWKCVFTYVQTIYARFKNED</sequence>
<feature type="compositionally biased region" description="Low complexity" evidence="4">
    <location>
        <begin position="4239"/>
        <end position="4257"/>
    </location>
</feature>
<feature type="compositionally biased region" description="Basic and acidic residues" evidence="4">
    <location>
        <begin position="3227"/>
        <end position="3237"/>
    </location>
</feature>
<feature type="compositionally biased region" description="Basic and acidic residues" evidence="4">
    <location>
        <begin position="3315"/>
        <end position="3324"/>
    </location>
</feature>
<feature type="compositionally biased region" description="Basic and acidic residues" evidence="4">
    <location>
        <begin position="1017"/>
        <end position="1026"/>
    </location>
</feature>
<feature type="compositionally biased region" description="Polar residues" evidence="4">
    <location>
        <begin position="613"/>
        <end position="634"/>
    </location>
</feature>
<feature type="compositionally biased region" description="Basic and acidic residues" evidence="4">
    <location>
        <begin position="1074"/>
        <end position="1099"/>
    </location>
</feature>
<feature type="compositionally biased region" description="Polar residues" evidence="4">
    <location>
        <begin position="4220"/>
        <end position="4231"/>
    </location>
</feature>
<dbReference type="Proteomes" id="UP001353858">
    <property type="component" value="Unassembled WGS sequence"/>
</dbReference>
<dbReference type="Pfam" id="PF12510">
    <property type="entry name" value="Smoothelin"/>
    <property type="match status" value="2"/>
</dbReference>
<evidence type="ECO:0000256" key="3">
    <source>
        <dbReference type="ARBA" id="ARBA00061655"/>
    </source>
</evidence>
<feature type="compositionally biased region" description="Basic and acidic residues" evidence="4">
    <location>
        <begin position="3967"/>
        <end position="3979"/>
    </location>
</feature>
<feature type="compositionally biased region" description="Basic and acidic residues" evidence="4">
    <location>
        <begin position="3807"/>
        <end position="3855"/>
    </location>
</feature>
<feature type="region of interest" description="Disordered" evidence="4">
    <location>
        <begin position="845"/>
        <end position="2387"/>
    </location>
</feature>
<comment type="similarity">
    <text evidence="3">Belongs to the smoothelin family.</text>
</comment>
<feature type="region of interest" description="Disordered" evidence="4">
    <location>
        <begin position="184"/>
        <end position="227"/>
    </location>
</feature>
<feature type="compositionally biased region" description="Acidic residues" evidence="4">
    <location>
        <begin position="2228"/>
        <end position="2239"/>
    </location>
</feature>
<feature type="domain" description="Calponin-homology (CH)" evidence="5">
    <location>
        <begin position="4489"/>
        <end position="4595"/>
    </location>
</feature>
<feature type="compositionally biased region" description="Basic and acidic residues" evidence="4">
    <location>
        <begin position="1361"/>
        <end position="1372"/>
    </location>
</feature>
<feature type="compositionally biased region" description="Low complexity" evidence="4">
    <location>
        <begin position="865"/>
        <end position="886"/>
    </location>
</feature>
<feature type="compositionally biased region" description="Polar residues" evidence="4">
    <location>
        <begin position="2606"/>
        <end position="2630"/>
    </location>
</feature>
<feature type="compositionally biased region" description="Basic and acidic residues" evidence="4">
    <location>
        <begin position="1829"/>
        <end position="1843"/>
    </location>
</feature>
<feature type="region of interest" description="Disordered" evidence="4">
    <location>
        <begin position="3738"/>
        <end position="3793"/>
    </location>
</feature>
<dbReference type="InterPro" id="IPR001715">
    <property type="entry name" value="CH_dom"/>
</dbReference>
<accession>A0AAN7P3M1</accession>
<feature type="region of interest" description="Disordered" evidence="4">
    <location>
        <begin position="118"/>
        <end position="141"/>
    </location>
</feature>
<evidence type="ECO:0000259" key="5">
    <source>
        <dbReference type="PROSITE" id="PS50021"/>
    </source>
</evidence>
<feature type="region of interest" description="Disordered" evidence="4">
    <location>
        <begin position="3481"/>
        <end position="3526"/>
    </location>
</feature>
<feature type="compositionally biased region" description="Low complexity" evidence="4">
    <location>
        <begin position="4459"/>
        <end position="4473"/>
    </location>
</feature>
<feature type="compositionally biased region" description="Basic and acidic residues" evidence="4">
    <location>
        <begin position="578"/>
        <end position="599"/>
    </location>
</feature>
<feature type="compositionally biased region" description="Basic and acidic residues" evidence="4">
    <location>
        <begin position="2410"/>
        <end position="2419"/>
    </location>
</feature>
<feature type="region of interest" description="Disordered" evidence="4">
    <location>
        <begin position="244"/>
        <end position="268"/>
    </location>
</feature>
<feature type="compositionally biased region" description="Low complexity" evidence="4">
    <location>
        <begin position="3215"/>
        <end position="3224"/>
    </location>
</feature>
<feature type="compositionally biased region" description="Acidic residues" evidence="4">
    <location>
        <begin position="1663"/>
        <end position="1674"/>
    </location>
</feature>
<feature type="compositionally biased region" description="Polar residues" evidence="4">
    <location>
        <begin position="3608"/>
        <end position="3618"/>
    </location>
</feature>
<feature type="compositionally biased region" description="Basic and acidic residues" evidence="4">
    <location>
        <begin position="3692"/>
        <end position="3706"/>
    </location>
</feature>
<feature type="compositionally biased region" description="Basic and acidic residues" evidence="4">
    <location>
        <begin position="747"/>
        <end position="759"/>
    </location>
</feature>
<feature type="compositionally biased region" description="Basic and acidic residues" evidence="4">
    <location>
        <begin position="1528"/>
        <end position="1554"/>
    </location>
</feature>
<feature type="compositionally biased region" description="Acidic residues" evidence="4">
    <location>
        <begin position="3109"/>
        <end position="3118"/>
    </location>
</feature>
<feature type="compositionally biased region" description="Basic and acidic residues" evidence="4">
    <location>
        <begin position="1181"/>
        <end position="1221"/>
    </location>
</feature>
<feature type="compositionally biased region" description="Basic and acidic residues" evidence="4">
    <location>
        <begin position="2040"/>
        <end position="2079"/>
    </location>
</feature>
<dbReference type="PROSITE" id="PS50021">
    <property type="entry name" value="CH"/>
    <property type="match status" value="1"/>
</dbReference>
<evidence type="ECO:0000256" key="1">
    <source>
        <dbReference type="ARBA" id="ARBA00022553"/>
    </source>
</evidence>
<feature type="compositionally biased region" description="Polar residues" evidence="4">
    <location>
        <begin position="3644"/>
        <end position="3654"/>
    </location>
</feature>
<feature type="compositionally biased region" description="Low complexity" evidence="4">
    <location>
        <begin position="1157"/>
        <end position="1167"/>
    </location>
</feature>
<feature type="region of interest" description="Disordered" evidence="4">
    <location>
        <begin position="715"/>
        <end position="828"/>
    </location>
</feature>
<evidence type="ECO:0000313" key="6">
    <source>
        <dbReference type="EMBL" id="KAK4874661.1"/>
    </source>
</evidence>
<feature type="region of interest" description="Disordered" evidence="4">
    <location>
        <begin position="3947"/>
        <end position="4003"/>
    </location>
</feature>
<feature type="compositionally biased region" description="Basic and acidic residues" evidence="4">
    <location>
        <begin position="2453"/>
        <end position="2476"/>
    </location>
</feature>
<evidence type="ECO:0000256" key="2">
    <source>
        <dbReference type="ARBA" id="ARBA00023054"/>
    </source>
</evidence>
<feature type="compositionally biased region" description="Basic and acidic residues" evidence="4">
    <location>
        <begin position="2877"/>
        <end position="2897"/>
    </location>
</feature>
<feature type="region of interest" description="Disordered" evidence="4">
    <location>
        <begin position="4451"/>
        <end position="4478"/>
    </location>
</feature>
<feature type="compositionally biased region" description="Acidic residues" evidence="4">
    <location>
        <begin position="3325"/>
        <end position="3340"/>
    </location>
</feature>
<feature type="region of interest" description="Disordered" evidence="4">
    <location>
        <begin position="4316"/>
        <end position="4348"/>
    </location>
</feature>
<gene>
    <name evidence="6" type="ORF">RN001_014021</name>
</gene>
<feature type="compositionally biased region" description="Low complexity" evidence="4">
    <location>
        <begin position="3245"/>
        <end position="3255"/>
    </location>
</feature>
<feature type="compositionally biased region" description="Basic and acidic residues" evidence="4">
    <location>
        <begin position="4048"/>
        <end position="4063"/>
    </location>
</feature>
<feature type="region of interest" description="Disordered" evidence="4">
    <location>
        <begin position="2442"/>
        <end position="2817"/>
    </location>
</feature>
<feature type="compositionally biased region" description="Polar residues" evidence="4">
    <location>
        <begin position="3346"/>
        <end position="3361"/>
    </location>
</feature>
<feature type="compositionally biased region" description="Basic and acidic residues" evidence="4">
    <location>
        <begin position="913"/>
        <end position="923"/>
    </location>
</feature>
<feature type="compositionally biased region" description="Basic and acidic residues" evidence="4">
    <location>
        <begin position="1581"/>
        <end position="1601"/>
    </location>
</feature>
<feature type="compositionally biased region" description="Basic and acidic residues" evidence="4">
    <location>
        <begin position="1467"/>
        <end position="1478"/>
    </location>
</feature>
<comment type="caution">
    <text evidence="6">The sequence shown here is derived from an EMBL/GenBank/DDBJ whole genome shotgun (WGS) entry which is preliminary data.</text>
</comment>
<feature type="compositionally biased region" description="Basic and acidic residues" evidence="4">
    <location>
        <begin position="2281"/>
        <end position="2301"/>
    </location>
</feature>